<dbReference type="AlphaFoldDB" id="A0A914DNT9"/>
<organism evidence="1 2">
    <name type="scientific">Acrobeloides nanus</name>
    <dbReference type="NCBI Taxonomy" id="290746"/>
    <lineage>
        <taxon>Eukaryota</taxon>
        <taxon>Metazoa</taxon>
        <taxon>Ecdysozoa</taxon>
        <taxon>Nematoda</taxon>
        <taxon>Chromadorea</taxon>
        <taxon>Rhabditida</taxon>
        <taxon>Tylenchina</taxon>
        <taxon>Cephalobomorpha</taxon>
        <taxon>Cephaloboidea</taxon>
        <taxon>Cephalobidae</taxon>
        <taxon>Acrobeloides</taxon>
    </lineage>
</organism>
<accession>A0A914DNT9</accession>
<protein>
    <submittedName>
        <fullName evidence="2">Uncharacterized protein</fullName>
    </submittedName>
</protein>
<dbReference type="WBParaSite" id="ACRNAN_scaffold3042.g28860.t1">
    <property type="protein sequence ID" value="ACRNAN_scaffold3042.g28860.t1"/>
    <property type="gene ID" value="ACRNAN_scaffold3042.g28860"/>
</dbReference>
<name>A0A914DNT9_9BILA</name>
<sequence length="74" mass="8084">MTHTCEVGSGEVCDTQHISQVYTSSLCPMDTLVKCTLLKYMDGVHTSEVSTSQVSTSQVSTSQVYTSQVYTIQI</sequence>
<reference evidence="2" key="1">
    <citation type="submission" date="2022-11" db="UniProtKB">
        <authorList>
            <consortium name="WormBaseParasite"/>
        </authorList>
    </citation>
    <scope>IDENTIFICATION</scope>
</reference>
<keyword evidence="1" id="KW-1185">Reference proteome</keyword>
<dbReference type="Proteomes" id="UP000887540">
    <property type="component" value="Unplaced"/>
</dbReference>
<proteinExistence type="predicted"/>
<evidence type="ECO:0000313" key="1">
    <source>
        <dbReference type="Proteomes" id="UP000887540"/>
    </source>
</evidence>
<evidence type="ECO:0000313" key="2">
    <source>
        <dbReference type="WBParaSite" id="ACRNAN_scaffold3042.g28860.t1"/>
    </source>
</evidence>